<evidence type="ECO:0000313" key="2">
    <source>
        <dbReference type="EMBL" id="CAH1781458.1"/>
    </source>
</evidence>
<evidence type="ECO:0000256" key="1">
    <source>
        <dbReference type="SAM" id="Phobius"/>
    </source>
</evidence>
<dbReference type="PROSITE" id="PS51257">
    <property type="entry name" value="PROKAR_LIPOPROTEIN"/>
    <property type="match status" value="1"/>
</dbReference>
<evidence type="ECO:0000313" key="3">
    <source>
        <dbReference type="Proteomes" id="UP000749559"/>
    </source>
</evidence>
<accession>A0A8S4NIS5</accession>
<sequence>MKGTAVVNHLIFIVILISCFPHAFECRKAKKCDNCEKTRANGKTTKSEEGLVTFSVMADSHTPLISASPKGGFTKPWNSINPDVKTDKDVIQRGRKFLAYVKQRYNVDMSDLTDTQLLMGSEKASGNLTFMGYLFDADLRVVTETTPAHRTTYYRNTLFDCIGYVITATEDTYLDGGEWTGMMKKYSMIYEENCVIDSKECDVDEDPHIMRLRSRDVHPPKFHNGEFTKNSDVTAKE</sequence>
<feature type="transmembrane region" description="Helical" evidence="1">
    <location>
        <begin position="6"/>
        <end position="24"/>
    </location>
</feature>
<keyword evidence="1" id="KW-1133">Transmembrane helix</keyword>
<proteinExistence type="predicted"/>
<keyword evidence="1" id="KW-0812">Transmembrane</keyword>
<name>A0A8S4NIS5_OWEFU</name>
<dbReference type="Proteomes" id="UP000749559">
    <property type="component" value="Unassembled WGS sequence"/>
</dbReference>
<dbReference type="AlphaFoldDB" id="A0A8S4NIS5"/>
<comment type="caution">
    <text evidence="2">The sequence shown here is derived from an EMBL/GenBank/DDBJ whole genome shotgun (WGS) entry which is preliminary data.</text>
</comment>
<gene>
    <name evidence="2" type="ORF">OFUS_LOCUS8032</name>
</gene>
<protein>
    <submittedName>
        <fullName evidence="2">Uncharacterized protein</fullName>
    </submittedName>
</protein>
<organism evidence="2 3">
    <name type="scientific">Owenia fusiformis</name>
    <name type="common">Polychaete worm</name>
    <dbReference type="NCBI Taxonomy" id="6347"/>
    <lineage>
        <taxon>Eukaryota</taxon>
        <taxon>Metazoa</taxon>
        <taxon>Spiralia</taxon>
        <taxon>Lophotrochozoa</taxon>
        <taxon>Annelida</taxon>
        <taxon>Polychaeta</taxon>
        <taxon>Sedentaria</taxon>
        <taxon>Canalipalpata</taxon>
        <taxon>Sabellida</taxon>
        <taxon>Oweniida</taxon>
        <taxon>Oweniidae</taxon>
        <taxon>Owenia</taxon>
    </lineage>
</organism>
<reference evidence="2" key="1">
    <citation type="submission" date="2022-03" db="EMBL/GenBank/DDBJ databases">
        <authorList>
            <person name="Martin C."/>
        </authorList>
    </citation>
    <scope>NUCLEOTIDE SEQUENCE</scope>
</reference>
<dbReference type="EMBL" id="CAIIXF020000004">
    <property type="protein sequence ID" value="CAH1781458.1"/>
    <property type="molecule type" value="Genomic_DNA"/>
</dbReference>
<keyword evidence="1" id="KW-0472">Membrane</keyword>
<keyword evidence="3" id="KW-1185">Reference proteome</keyword>